<evidence type="ECO:0000313" key="2">
    <source>
        <dbReference type="Proteomes" id="UP000237271"/>
    </source>
</evidence>
<reference evidence="1 2" key="1">
    <citation type="journal article" date="2017" name="Genome Biol. Evol.">
        <title>Phytophthora megakarya and P. palmivora, closely related causal agents of cacao black pod rot, underwent increases in genome sizes and gene numbers by different mechanisms.</title>
        <authorList>
            <person name="Ali S.S."/>
            <person name="Shao J."/>
            <person name="Lary D.J."/>
            <person name="Kronmiller B."/>
            <person name="Shen D."/>
            <person name="Strem M.D."/>
            <person name="Amoako-Attah I."/>
            <person name="Akrofi A.Y."/>
            <person name="Begoude B.A."/>
            <person name="Ten Hoopen G.M."/>
            <person name="Coulibaly K."/>
            <person name="Kebe B.I."/>
            <person name="Melnick R.L."/>
            <person name="Guiltinan M.J."/>
            <person name="Tyler B.M."/>
            <person name="Meinhardt L.W."/>
            <person name="Bailey B.A."/>
        </authorList>
    </citation>
    <scope>NUCLEOTIDE SEQUENCE [LARGE SCALE GENOMIC DNA]</scope>
    <source>
        <strain evidence="2">sbr112.9</strain>
    </source>
</reference>
<gene>
    <name evidence="1" type="ORF">PHPALM_4528</name>
</gene>
<comment type="caution">
    <text evidence="1">The sequence shown here is derived from an EMBL/GenBank/DDBJ whole genome shotgun (WGS) entry which is preliminary data.</text>
</comment>
<keyword evidence="2" id="KW-1185">Reference proteome</keyword>
<sequence length="197" mass="21587">MASTHVSVVSCTFLRLGCTSDHALFAPTYTSCYGAFRIVVHAIFHEVTAVVHCIYWSLSNAAIAADQNSQMLVCARFESTTTSAIAGAGDVVTAMIPGTTVAIPASVTALRGLKPSESDWIRAEKAENVYQEQLPENSILYELNNRRSPMWYYSYESGSTKAQRGMKHVLAAYVLMLHPEAPDMHLQKHDGRSDDNG</sequence>
<dbReference type="AlphaFoldDB" id="A0A2P4YJN5"/>
<proteinExistence type="predicted"/>
<dbReference type="Proteomes" id="UP000237271">
    <property type="component" value="Unassembled WGS sequence"/>
</dbReference>
<name>A0A2P4YJN5_9STRA</name>
<dbReference type="EMBL" id="NCKW01002207">
    <property type="protein sequence ID" value="POM78003.1"/>
    <property type="molecule type" value="Genomic_DNA"/>
</dbReference>
<protein>
    <submittedName>
        <fullName evidence="1">Uncharacterized protein</fullName>
    </submittedName>
</protein>
<dbReference type="OrthoDB" id="99548at2759"/>
<feature type="non-terminal residue" evidence="1">
    <location>
        <position position="197"/>
    </location>
</feature>
<accession>A0A2P4YJN5</accession>
<organism evidence="1 2">
    <name type="scientific">Phytophthora palmivora</name>
    <dbReference type="NCBI Taxonomy" id="4796"/>
    <lineage>
        <taxon>Eukaryota</taxon>
        <taxon>Sar</taxon>
        <taxon>Stramenopiles</taxon>
        <taxon>Oomycota</taxon>
        <taxon>Peronosporomycetes</taxon>
        <taxon>Peronosporales</taxon>
        <taxon>Peronosporaceae</taxon>
        <taxon>Phytophthora</taxon>
    </lineage>
</organism>
<evidence type="ECO:0000313" key="1">
    <source>
        <dbReference type="EMBL" id="POM78003.1"/>
    </source>
</evidence>